<dbReference type="GeneID" id="31010708"/>
<evidence type="ECO:0000313" key="1">
    <source>
        <dbReference type="EMBL" id="OJD36528.1"/>
    </source>
</evidence>
<dbReference type="AlphaFoldDB" id="A0A1J9R7G6"/>
<keyword evidence="2" id="KW-1185">Reference proteome</keyword>
<sequence length="113" mass="12422">MVAAAERMISLESCPCGVAQHAYRSTVTSLDGSTALATFPPARPKTDAALPLRLDIPTLTLLNRVRSYVTWLLRSVTSGHMRQQLFLGDSPVAVDWEADNPGRPHYAEQRMVT</sequence>
<dbReference type="Proteomes" id="UP000183809">
    <property type="component" value="Unassembled WGS sequence"/>
</dbReference>
<reference evidence="1 2" key="1">
    <citation type="submission" date="2016-10" db="EMBL/GenBank/DDBJ databases">
        <title>Proteomics and genomics reveal pathogen-plant mechanisms compatible with a hemibiotrophic lifestyle of Diplodia corticola.</title>
        <authorList>
            <person name="Fernandes I."/>
            <person name="De Jonge R."/>
            <person name="Van De Peer Y."/>
            <person name="Devreese B."/>
            <person name="Alves A."/>
            <person name="Esteves A.C."/>
        </authorList>
    </citation>
    <scope>NUCLEOTIDE SEQUENCE [LARGE SCALE GENOMIC DNA]</scope>
    <source>
        <strain evidence="1 2">CBS 112549</strain>
    </source>
</reference>
<evidence type="ECO:0000313" key="2">
    <source>
        <dbReference type="Proteomes" id="UP000183809"/>
    </source>
</evidence>
<dbReference type="RefSeq" id="XP_020132788.1">
    <property type="nucleotide sequence ID" value="XM_020270449.1"/>
</dbReference>
<gene>
    <name evidence="1" type="ORF">BKCO1_1100089</name>
</gene>
<proteinExistence type="predicted"/>
<dbReference type="EMBL" id="MNUE01000011">
    <property type="protein sequence ID" value="OJD36528.1"/>
    <property type="molecule type" value="Genomic_DNA"/>
</dbReference>
<organism evidence="1 2">
    <name type="scientific">Diplodia corticola</name>
    <dbReference type="NCBI Taxonomy" id="236234"/>
    <lineage>
        <taxon>Eukaryota</taxon>
        <taxon>Fungi</taxon>
        <taxon>Dikarya</taxon>
        <taxon>Ascomycota</taxon>
        <taxon>Pezizomycotina</taxon>
        <taxon>Dothideomycetes</taxon>
        <taxon>Dothideomycetes incertae sedis</taxon>
        <taxon>Botryosphaeriales</taxon>
        <taxon>Botryosphaeriaceae</taxon>
        <taxon>Diplodia</taxon>
    </lineage>
</organism>
<comment type="caution">
    <text evidence="1">The sequence shown here is derived from an EMBL/GenBank/DDBJ whole genome shotgun (WGS) entry which is preliminary data.</text>
</comment>
<accession>A0A1J9R7G6</accession>
<protein>
    <submittedName>
        <fullName evidence="1">Uncharacterized protein</fullName>
    </submittedName>
</protein>
<name>A0A1J9R7G6_9PEZI</name>